<keyword evidence="11" id="KW-1185">Reference proteome</keyword>
<comment type="caution">
    <text evidence="10">The sequence shown here is derived from an EMBL/GenBank/DDBJ whole genome shotgun (WGS) entry which is preliminary data.</text>
</comment>
<evidence type="ECO:0000313" key="11">
    <source>
        <dbReference type="Proteomes" id="UP001149140"/>
    </source>
</evidence>
<reference evidence="10" key="1">
    <citation type="submission" date="2022-10" db="EMBL/GenBank/DDBJ databases">
        <title>The WGS of Solirubrobacter ginsenosidimutans DSM 21036.</title>
        <authorList>
            <person name="Jiang Z."/>
        </authorList>
    </citation>
    <scope>NUCLEOTIDE SEQUENCE</scope>
    <source>
        <strain evidence="10">DSM 21036</strain>
    </source>
</reference>
<dbReference type="CDD" id="cd16917">
    <property type="entry name" value="HATPase_UhpB-NarQ-NarX-like"/>
    <property type="match status" value="1"/>
</dbReference>
<evidence type="ECO:0000256" key="5">
    <source>
        <dbReference type="ARBA" id="ARBA00022741"/>
    </source>
</evidence>
<dbReference type="InterPro" id="IPR003018">
    <property type="entry name" value="GAF"/>
</dbReference>
<dbReference type="InterPro" id="IPR011712">
    <property type="entry name" value="Sig_transdc_His_kin_sub3_dim/P"/>
</dbReference>
<evidence type="ECO:0000256" key="4">
    <source>
        <dbReference type="ARBA" id="ARBA00022679"/>
    </source>
</evidence>
<dbReference type="EC" id="2.7.13.3" evidence="2"/>
<accession>A0A9X3MM28</accession>
<keyword evidence="5" id="KW-0547">Nucleotide-binding</keyword>
<dbReference type="InterPro" id="IPR003594">
    <property type="entry name" value="HATPase_dom"/>
</dbReference>
<dbReference type="GO" id="GO:0005524">
    <property type="term" value="F:ATP binding"/>
    <property type="evidence" value="ECO:0007669"/>
    <property type="project" value="UniProtKB-KW"/>
</dbReference>
<dbReference type="Pfam" id="PF01590">
    <property type="entry name" value="GAF"/>
    <property type="match status" value="3"/>
</dbReference>
<dbReference type="InterPro" id="IPR050482">
    <property type="entry name" value="Sensor_HK_TwoCompSys"/>
</dbReference>
<dbReference type="EMBL" id="JAPDOD010000001">
    <property type="protein sequence ID" value="MDA0158724.1"/>
    <property type="molecule type" value="Genomic_DNA"/>
</dbReference>
<dbReference type="Gene3D" id="3.30.450.40">
    <property type="match status" value="3"/>
</dbReference>
<evidence type="ECO:0000256" key="3">
    <source>
        <dbReference type="ARBA" id="ARBA00022553"/>
    </source>
</evidence>
<evidence type="ECO:0000256" key="1">
    <source>
        <dbReference type="ARBA" id="ARBA00000085"/>
    </source>
</evidence>
<feature type="domain" description="GAF" evidence="9">
    <location>
        <begin position="201"/>
        <end position="348"/>
    </location>
</feature>
<dbReference type="GO" id="GO:0016020">
    <property type="term" value="C:membrane"/>
    <property type="evidence" value="ECO:0007669"/>
    <property type="project" value="InterPro"/>
</dbReference>
<dbReference type="SMART" id="SM00065">
    <property type="entry name" value="GAF"/>
    <property type="match status" value="3"/>
</dbReference>
<evidence type="ECO:0000256" key="7">
    <source>
        <dbReference type="ARBA" id="ARBA00022840"/>
    </source>
</evidence>
<keyword evidence="4" id="KW-0808">Transferase</keyword>
<dbReference type="AlphaFoldDB" id="A0A9X3MM28"/>
<name>A0A9X3MM28_9ACTN</name>
<dbReference type="GO" id="GO:0000155">
    <property type="term" value="F:phosphorelay sensor kinase activity"/>
    <property type="evidence" value="ECO:0007669"/>
    <property type="project" value="InterPro"/>
</dbReference>
<dbReference type="RefSeq" id="WP_270037317.1">
    <property type="nucleotide sequence ID" value="NZ_JAPDOD010000001.1"/>
</dbReference>
<feature type="domain" description="GAF" evidence="9">
    <location>
        <begin position="36"/>
        <end position="180"/>
    </location>
</feature>
<comment type="catalytic activity">
    <reaction evidence="1">
        <text>ATP + protein L-histidine = ADP + protein N-phospho-L-histidine.</text>
        <dbReference type="EC" id="2.7.13.3"/>
    </reaction>
</comment>
<evidence type="ECO:0000313" key="10">
    <source>
        <dbReference type="EMBL" id="MDA0158724.1"/>
    </source>
</evidence>
<organism evidence="10 11">
    <name type="scientific">Solirubrobacter ginsenosidimutans</name>
    <dbReference type="NCBI Taxonomy" id="490573"/>
    <lineage>
        <taxon>Bacteria</taxon>
        <taxon>Bacillati</taxon>
        <taxon>Actinomycetota</taxon>
        <taxon>Thermoleophilia</taxon>
        <taxon>Solirubrobacterales</taxon>
        <taxon>Solirubrobacteraceae</taxon>
        <taxon>Solirubrobacter</taxon>
    </lineage>
</organism>
<feature type="domain" description="GAF" evidence="9">
    <location>
        <begin position="369"/>
        <end position="517"/>
    </location>
</feature>
<keyword evidence="3" id="KW-0597">Phosphoprotein</keyword>
<gene>
    <name evidence="10" type="ORF">OM076_00490</name>
</gene>
<dbReference type="Proteomes" id="UP001149140">
    <property type="component" value="Unassembled WGS sequence"/>
</dbReference>
<dbReference type="Pfam" id="PF07730">
    <property type="entry name" value="HisKA_3"/>
    <property type="match status" value="1"/>
</dbReference>
<dbReference type="SUPFAM" id="SSF55781">
    <property type="entry name" value="GAF domain-like"/>
    <property type="match status" value="3"/>
</dbReference>
<dbReference type="GO" id="GO:0046983">
    <property type="term" value="F:protein dimerization activity"/>
    <property type="evidence" value="ECO:0007669"/>
    <property type="project" value="InterPro"/>
</dbReference>
<keyword evidence="6" id="KW-0418">Kinase</keyword>
<evidence type="ECO:0000256" key="8">
    <source>
        <dbReference type="ARBA" id="ARBA00023012"/>
    </source>
</evidence>
<dbReference type="PANTHER" id="PTHR24421:SF10">
    <property type="entry name" value="NITRATE_NITRITE SENSOR PROTEIN NARQ"/>
    <property type="match status" value="1"/>
</dbReference>
<proteinExistence type="predicted"/>
<evidence type="ECO:0000259" key="9">
    <source>
        <dbReference type="SMART" id="SM00065"/>
    </source>
</evidence>
<protein>
    <recommendedName>
        <fullName evidence="2">histidine kinase</fullName>
        <ecNumber evidence="2">2.7.13.3</ecNumber>
    </recommendedName>
</protein>
<evidence type="ECO:0000256" key="6">
    <source>
        <dbReference type="ARBA" id="ARBA00022777"/>
    </source>
</evidence>
<keyword evidence="8" id="KW-0902">Two-component regulatory system</keyword>
<dbReference type="InterPro" id="IPR029016">
    <property type="entry name" value="GAF-like_dom_sf"/>
</dbReference>
<evidence type="ECO:0000256" key="2">
    <source>
        <dbReference type="ARBA" id="ARBA00012438"/>
    </source>
</evidence>
<dbReference type="Gene3D" id="3.30.565.10">
    <property type="entry name" value="Histidine kinase-like ATPase, C-terminal domain"/>
    <property type="match status" value="1"/>
</dbReference>
<sequence>MARRRVRGGNDPPLERLADEQAALRRVATLVARAADPSEVFEAVAREIGLLLEADFAGMARFDRDSVETLAFWAADGSRPSGAPRWAAEQEPTTIASPELRVRWDDWSDVPGPLAAYVRDVLGAVSTVAFPIIVDGQPWGALGVHSKQGPFAADTEARLANFSDLVATAVANANARAEVARLAEDQASLRRVATLIAREVPLDAVFAEAVREAACAIGNVDCALWRDEGDGTVSVVAVSGSHAAARLTVAARRPHADEAIVGAVLREGRTKWIASEARAGTIPERTVDVGVRSALGCPILVRDHVWGALTLWALDEELLPPETEARVTPYVDLVATAIGGAEARAQALQLTEEQAALRRVATLVAEGASTSAVFDAVAREMGRLLASDGVTLMRFEPGQEFIIVSHVGRDAERFPSGTRLNHDGDSLATIIRRTGRPARIENYAAVRGEIARLTHELGVTAAIGAPVLVGGRTWGVVAALWHAVGLVPPAESEDRMAQFVELLGTAIANADAHDQLVASRVRVQTAADEARRRVVRDLHDGAQQRLVHSIVVQKLALRALRDGQPDADALVEEALRQTEQGNAELRELAHGILPTPLLRGGLLAGLRSLVERTNLQVDLDVPAHRFALEIEASAYFVIGEALTNVAKHAQATRAGVTAVAAEGVLRIDVCDDGVGGANAGGTGLIGMDDRVAALGGQLTVDSPVGVGTRITASFPLGPDGLPHERARADAKP</sequence>
<dbReference type="InterPro" id="IPR036890">
    <property type="entry name" value="HATPase_C_sf"/>
</dbReference>
<keyword evidence="7" id="KW-0067">ATP-binding</keyword>
<dbReference type="SUPFAM" id="SSF55874">
    <property type="entry name" value="ATPase domain of HSP90 chaperone/DNA topoisomerase II/histidine kinase"/>
    <property type="match status" value="1"/>
</dbReference>
<dbReference type="PANTHER" id="PTHR24421">
    <property type="entry name" value="NITRATE/NITRITE SENSOR PROTEIN NARX-RELATED"/>
    <property type="match status" value="1"/>
</dbReference>
<dbReference type="Pfam" id="PF02518">
    <property type="entry name" value="HATPase_c"/>
    <property type="match status" value="1"/>
</dbReference>